<keyword evidence="1" id="KW-0862">Zinc</keyword>
<evidence type="ECO:0000256" key="1">
    <source>
        <dbReference type="PROSITE-ProRule" id="PRU00047"/>
    </source>
</evidence>
<dbReference type="InterPro" id="IPR036875">
    <property type="entry name" value="Znf_CCHC_sf"/>
</dbReference>
<reference evidence="4" key="1">
    <citation type="journal article" date="2017" name="Nature">
        <title>The genome of Chenopodium quinoa.</title>
        <authorList>
            <person name="Jarvis D.E."/>
            <person name="Ho Y.S."/>
            <person name="Lightfoot D.J."/>
            <person name="Schmoeckel S.M."/>
            <person name="Li B."/>
            <person name="Borm T.J.A."/>
            <person name="Ohyanagi H."/>
            <person name="Mineta K."/>
            <person name="Michell C.T."/>
            <person name="Saber N."/>
            <person name="Kharbatia N.M."/>
            <person name="Rupper R.R."/>
            <person name="Sharp A.R."/>
            <person name="Dally N."/>
            <person name="Boughton B.A."/>
            <person name="Woo Y.H."/>
            <person name="Gao G."/>
            <person name="Schijlen E.G.W.M."/>
            <person name="Guo X."/>
            <person name="Momin A.A."/>
            <person name="Negrao S."/>
            <person name="Al-Babili S."/>
            <person name="Gehring C."/>
            <person name="Roessner U."/>
            <person name="Jung C."/>
            <person name="Murphy K."/>
            <person name="Arold S.T."/>
            <person name="Gojobori T."/>
            <person name="van der Linden C.G."/>
            <person name="van Loo E.N."/>
            <person name="Jellen E.N."/>
            <person name="Maughan P.J."/>
            <person name="Tester M."/>
        </authorList>
    </citation>
    <scope>NUCLEOTIDE SEQUENCE [LARGE SCALE GENOMIC DNA]</scope>
    <source>
        <strain evidence="4">cv. PI 614886</strain>
    </source>
</reference>
<evidence type="ECO:0000313" key="4">
    <source>
        <dbReference type="EnsemblPlants" id="AUR62036736-RA:cds"/>
    </source>
</evidence>
<sequence>MESSVTKWVGFKYERLGDFCYYCGRMGHIDKDCMEKDNCDDESPMVFHYGPFLFASPYRPKISASDREKEKKWVENLSSKGRISKSEYNDPSDIRLGPPGVARKLLFLSPDACNAATPKARAISLVAVVDKEGDKLVLRPRALTEQNTNKAVNDSLVPGPKTSSSIKNLGTSDRQDGAADMDTSESGVLENASKKRSVGVVFVDNQYAPANISKKNVKTSASGVSSFVSISKVEGLGMPKPSKNNENIKLELSRD</sequence>
<dbReference type="GO" id="GO:0008270">
    <property type="term" value="F:zinc ion binding"/>
    <property type="evidence" value="ECO:0007669"/>
    <property type="project" value="UniProtKB-KW"/>
</dbReference>
<dbReference type="EnsemblPlants" id="AUR62036736-RA">
    <property type="protein sequence ID" value="AUR62036736-RA:cds"/>
    <property type="gene ID" value="AUR62036736"/>
</dbReference>
<dbReference type="Pfam" id="PF14392">
    <property type="entry name" value="zf-CCHC_4"/>
    <property type="match status" value="1"/>
</dbReference>
<keyword evidence="5" id="KW-1185">Reference proteome</keyword>
<dbReference type="InterPro" id="IPR001878">
    <property type="entry name" value="Znf_CCHC"/>
</dbReference>
<evidence type="ECO:0000259" key="3">
    <source>
        <dbReference type="PROSITE" id="PS50158"/>
    </source>
</evidence>
<feature type="region of interest" description="Disordered" evidence="2">
    <location>
        <begin position="149"/>
        <end position="190"/>
    </location>
</feature>
<evidence type="ECO:0000256" key="2">
    <source>
        <dbReference type="SAM" id="MobiDB-lite"/>
    </source>
</evidence>
<protein>
    <recommendedName>
        <fullName evidence="3">CCHC-type domain-containing protein</fullName>
    </recommendedName>
</protein>
<dbReference type="AlphaFoldDB" id="A0A803MX06"/>
<feature type="compositionally biased region" description="Basic and acidic residues" evidence="2">
    <location>
        <begin position="246"/>
        <end position="255"/>
    </location>
</feature>
<dbReference type="SMART" id="SM00343">
    <property type="entry name" value="ZnF_C2HC"/>
    <property type="match status" value="1"/>
</dbReference>
<dbReference type="InterPro" id="IPR025836">
    <property type="entry name" value="Zn_knuckle_CX2CX4HX4C"/>
</dbReference>
<proteinExistence type="predicted"/>
<reference evidence="4" key="2">
    <citation type="submission" date="2021-03" db="UniProtKB">
        <authorList>
            <consortium name="EnsemblPlants"/>
        </authorList>
    </citation>
    <scope>IDENTIFICATION</scope>
</reference>
<dbReference type="Proteomes" id="UP000596660">
    <property type="component" value="Unplaced"/>
</dbReference>
<accession>A0A803MX06</accession>
<organism evidence="4 5">
    <name type="scientific">Chenopodium quinoa</name>
    <name type="common">Quinoa</name>
    <dbReference type="NCBI Taxonomy" id="63459"/>
    <lineage>
        <taxon>Eukaryota</taxon>
        <taxon>Viridiplantae</taxon>
        <taxon>Streptophyta</taxon>
        <taxon>Embryophyta</taxon>
        <taxon>Tracheophyta</taxon>
        <taxon>Spermatophyta</taxon>
        <taxon>Magnoliopsida</taxon>
        <taxon>eudicotyledons</taxon>
        <taxon>Gunneridae</taxon>
        <taxon>Pentapetalae</taxon>
        <taxon>Caryophyllales</taxon>
        <taxon>Chenopodiaceae</taxon>
        <taxon>Chenopodioideae</taxon>
        <taxon>Atripliceae</taxon>
        <taxon>Chenopodium</taxon>
    </lineage>
</organism>
<feature type="region of interest" description="Disordered" evidence="2">
    <location>
        <begin position="234"/>
        <end position="255"/>
    </location>
</feature>
<keyword evidence="1" id="KW-0863">Zinc-finger</keyword>
<dbReference type="Gramene" id="AUR62036736-RA">
    <property type="protein sequence ID" value="AUR62036736-RA:cds"/>
    <property type="gene ID" value="AUR62036736"/>
</dbReference>
<evidence type="ECO:0000313" key="5">
    <source>
        <dbReference type="Proteomes" id="UP000596660"/>
    </source>
</evidence>
<dbReference type="SUPFAM" id="SSF57756">
    <property type="entry name" value="Retrovirus zinc finger-like domains"/>
    <property type="match status" value="1"/>
</dbReference>
<feature type="compositionally biased region" description="Polar residues" evidence="2">
    <location>
        <begin position="161"/>
        <end position="172"/>
    </location>
</feature>
<keyword evidence="1" id="KW-0479">Metal-binding</keyword>
<dbReference type="PROSITE" id="PS50158">
    <property type="entry name" value="ZF_CCHC"/>
    <property type="match status" value="1"/>
</dbReference>
<name>A0A803MX06_CHEQI</name>
<feature type="domain" description="CCHC-type" evidence="3">
    <location>
        <begin position="20"/>
        <end position="33"/>
    </location>
</feature>
<dbReference type="GO" id="GO:0003676">
    <property type="term" value="F:nucleic acid binding"/>
    <property type="evidence" value="ECO:0007669"/>
    <property type="project" value="InterPro"/>
</dbReference>